<dbReference type="Gene3D" id="2.70.70.10">
    <property type="entry name" value="Glucose Permease (Domain IIA)"/>
    <property type="match status" value="1"/>
</dbReference>
<comment type="subcellular location">
    <subcellularLocation>
        <location evidence="1">Cytoplasm</location>
    </subcellularLocation>
</comment>
<evidence type="ECO:0000256" key="6">
    <source>
        <dbReference type="ARBA" id="ARBA00022777"/>
    </source>
</evidence>
<keyword evidence="9" id="KW-1185">Reference proteome</keyword>
<dbReference type="InterPro" id="IPR050890">
    <property type="entry name" value="PTS_EIIA_component"/>
</dbReference>
<evidence type="ECO:0000256" key="4">
    <source>
        <dbReference type="ARBA" id="ARBA00022679"/>
    </source>
</evidence>
<comment type="caution">
    <text evidence="8">The sequence shown here is derived from an EMBL/GenBank/DDBJ whole genome shotgun (WGS) entry which is preliminary data.</text>
</comment>
<evidence type="ECO:0000256" key="3">
    <source>
        <dbReference type="ARBA" id="ARBA00022597"/>
    </source>
</evidence>
<evidence type="ECO:0000256" key="1">
    <source>
        <dbReference type="ARBA" id="ARBA00004496"/>
    </source>
</evidence>
<evidence type="ECO:0000313" key="9">
    <source>
        <dbReference type="Proteomes" id="UP000023067"/>
    </source>
</evidence>
<dbReference type="OrthoDB" id="9797715at2"/>
<keyword evidence="6" id="KW-0418">Kinase</keyword>
<dbReference type="RefSeq" id="WP_051487174.1">
    <property type="nucleotide sequence ID" value="NZ_KK070011.1"/>
</dbReference>
<keyword evidence="4" id="KW-0808">Transferase</keyword>
<dbReference type="Proteomes" id="UP000023067">
    <property type="component" value="Unassembled WGS sequence"/>
</dbReference>
<dbReference type="GO" id="GO:0005737">
    <property type="term" value="C:cytoplasm"/>
    <property type="evidence" value="ECO:0007669"/>
    <property type="project" value="UniProtKB-SubCell"/>
</dbReference>
<dbReference type="SUPFAM" id="SSF51261">
    <property type="entry name" value="Duplicated hybrid motif"/>
    <property type="match status" value="1"/>
</dbReference>
<dbReference type="InterPro" id="IPR011055">
    <property type="entry name" value="Dup_hybrid_motif"/>
</dbReference>
<dbReference type="InterPro" id="IPR001127">
    <property type="entry name" value="PTS_EIIA_1_perm"/>
</dbReference>
<keyword evidence="3 8" id="KW-0762">Sugar transport</keyword>
<feature type="domain" description="PTS EIIA type-1" evidence="7">
    <location>
        <begin position="37"/>
        <end position="141"/>
    </location>
</feature>
<evidence type="ECO:0000256" key="2">
    <source>
        <dbReference type="ARBA" id="ARBA00022448"/>
    </source>
</evidence>
<evidence type="ECO:0000259" key="7">
    <source>
        <dbReference type="PROSITE" id="PS51093"/>
    </source>
</evidence>
<dbReference type="EMBL" id="JDYK01000029">
    <property type="protein sequence ID" value="EWS79627.1"/>
    <property type="molecule type" value="Genomic_DNA"/>
</dbReference>
<dbReference type="FunFam" id="2.70.70.10:FF:000001">
    <property type="entry name" value="PTS system glucose-specific IIA component"/>
    <property type="match status" value="1"/>
</dbReference>
<dbReference type="GO" id="GO:0016301">
    <property type="term" value="F:kinase activity"/>
    <property type="evidence" value="ECO:0007669"/>
    <property type="project" value="UniProtKB-KW"/>
</dbReference>
<dbReference type="STRING" id="396014.BF93_10350"/>
<dbReference type="PROSITE" id="PS51093">
    <property type="entry name" value="PTS_EIIA_TYPE_1"/>
    <property type="match status" value="1"/>
</dbReference>
<keyword evidence="5" id="KW-0598">Phosphotransferase system</keyword>
<keyword evidence="2" id="KW-0813">Transport</keyword>
<dbReference type="AlphaFoldDB" id="Z9JPF5"/>
<dbReference type="GO" id="GO:0009401">
    <property type="term" value="P:phosphoenolpyruvate-dependent sugar phosphotransferase system"/>
    <property type="evidence" value="ECO:0007669"/>
    <property type="project" value="UniProtKB-KW"/>
</dbReference>
<dbReference type="NCBIfam" id="TIGR00830">
    <property type="entry name" value="PTBA"/>
    <property type="match status" value="1"/>
</dbReference>
<protein>
    <submittedName>
        <fullName evidence="8">PTS glucose transporter subunit IIA</fullName>
    </submittedName>
</protein>
<dbReference type="HOGENOM" id="CLU_012312_5_3_11"/>
<organism evidence="8 9">
    <name type="scientific">Brachybacterium phenoliresistens</name>
    <dbReference type="NCBI Taxonomy" id="396014"/>
    <lineage>
        <taxon>Bacteria</taxon>
        <taxon>Bacillati</taxon>
        <taxon>Actinomycetota</taxon>
        <taxon>Actinomycetes</taxon>
        <taxon>Micrococcales</taxon>
        <taxon>Dermabacteraceae</taxon>
        <taxon>Brachybacterium</taxon>
    </lineage>
</organism>
<dbReference type="Pfam" id="PF00358">
    <property type="entry name" value="PTS_EIIA_1"/>
    <property type="match status" value="1"/>
</dbReference>
<proteinExistence type="predicted"/>
<dbReference type="PANTHER" id="PTHR45008">
    <property type="entry name" value="PTS SYSTEM GLUCOSE-SPECIFIC EIIA COMPONENT"/>
    <property type="match status" value="1"/>
</dbReference>
<gene>
    <name evidence="8" type="ORF">BF93_10350</name>
</gene>
<sequence>MFGFGRKKTGAAAPAADAARIDSPARGRILPLAEVPDPVFSGGLVGPGFAVDLEEGEVRAPVAGTVVMIPDTLHAVGIRAAGGAEVLVHVGVDSVTLKGEGFTARCAVGDRVEAGQVLIELDLGLLRERIPSTITPVVVSNADGYEVEGPMLEAPGGRGVLLVRPR</sequence>
<name>Z9JPF5_9MICO</name>
<dbReference type="eggNOG" id="COG2190">
    <property type="taxonomic scope" value="Bacteria"/>
</dbReference>
<dbReference type="PANTHER" id="PTHR45008:SF1">
    <property type="entry name" value="PTS SYSTEM GLUCOSE-SPECIFIC EIIA COMPONENT"/>
    <property type="match status" value="1"/>
</dbReference>
<evidence type="ECO:0000313" key="8">
    <source>
        <dbReference type="EMBL" id="EWS79627.1"/>
    </source>
</evidence>
<dbReference type="PATRIC" id="fig|396014.3.peg.3557"/>
<accession>Z9JPF5</accession>
<reference evidence="8 9" key="1">
    <citation type="submission" date="2014-02" db="EMBL/GenBank/DDBJ databases">
        <title>Genome sequence of Brachybacterium phenoliresistens strain W13A50.</title>
        <authorList>
            <person name="Wang X."/>
        </authorList>
    </citation>
    <scope>NUCLEOTIDE SEQUENCE [LARGE SCALE GENOMIC DNA]</scope>
    <source>
        <strain evidence="8 9">W13A50</strain>
    </source>
</reference>
<evidence type="ECO:0000256" key="5">
    <source>
        <dbReference type="ARBA" id="ARBA00022683"/>
    </source>
</evidence>